<dbReference type="PANTHER" id="PTHR11609">
    <property type="entry name" value="PURINE BIOSYNTHESIS PROTEIN 6/7, PUR6/7"/>
    <property type="match status" value="1"/>
</dbReference>
<feature type="binding site" evidence="5">
    <location>
        <begin position="255"/>
        <end position="256"/>
    </location>
    <ligand>
        <name>ATP</name>
        <dbReference type="ChEBI" id="CHEBI:30616"/>
    </ligand>
</feature>
<comment type="pathway">
    <text evidence="5 6">Purine metabolism; IMP biosynthesis via de novo pathway; 5-amino-1-(5-phospho-D-ribosyl)imidazole-4-carboxylate from 5-amino-1-(5-phospho-D-ribosyl)imidazole (N5-CAIR route): step 1/2.</text>
</comment>
<dbReference type="OrthoDB" id="9804625at2"/>
<feature type="binding site" evidence="5">
    <location>
        <position position="95"/>
    </location>
    <ligand>
        <name>ATP</name>
        <dbReference type="ChEBI" id="CHEBI:30616"/>
    </ligand>
</feature>
<dbReference type="Pfam" id="PF22660">
    <property type="entry name" value="RS_preATP-grasp-like"/>
    <property type="match status" value="1"/>
</dbReference>
<dbReference type="UniPathway" id="UPA00074">
    <property type="reaction ID" value="UER00942"/>
</dbReference>
<dbReference type="GO" id="GO:0005524">
    <property type="term" value="F:ATP binding"/>
    <property type="evidence" value="ECO:0007669"/>
    <property type="project" value="UniProtKB-UniRule"/>
</dbReference>
<dbReference type="EC" id="6.3.4.18" evidence="5 6"/>
<comment type="subunit">
    <text evidence="5 6">Homodimer.</text>
</comment>
<evidence type="ECO:0000313" key="9">
    <source>
        <dbReference type="Proteomes" id="UP000315995"/>
    </source>
</evidence>
<dbReference type="FunFam" id="3.30.1490.20:FF:000015">
    <property type="entry name" value="N5-carboxyaminoimidazole ribonucleotide synthase"/>
    <property type="match status" value="1"/>
</dbReference>
<comment type="catalytic activity">
    <reaction evidence="5 6">
        <text>5-amino-1-(5-phospho-beta-D-ribosyl)imidazole + hydrogencarbonate + ATP = 5-carboxyamino-1-(5-phospho-D-ribosyl)imidazole + ADP + phosphate + 2 H(+)</text>
        <dbReference type="Rhea" id="RHEA:19317"/>
        <dbReference type="ChEBI" id="CHEBI:15378"/>
        <dbReference type="ChEBI" id="CHEBI:17544"/>
        <dbReference type="ChEBI" id="CHEBI:30616"/>
        <dbReference type="ChEBI" id="CHEBI:43474"/>
        <dbReference type="ChEBI" id="CHEBI:58730"/>
        <dbReference type="ChEBI" id="CHEBI:137981"/>
        <dbReference type="ChEBI" id="CHEBI:456216"/>
        <dbReference type="EC" id="6.3.4.18"/>
    </reaction>
</comment>
<evidence type="ECO:0000259" key="7">
    <source>
        <dbReference type="PROSITE" id="PS50975"/>
    </source>
</evidence>
<evidence type="ECO:0000256" key="1">
    <source>
        <dbReference type="ARBA" id="ARBA00022598"/>
    </source>
</evidence>
<organism evidence="8 9">
    <name type="scientific">Persicimonas caeni</name>
    <dbReference type="NCBI Taxonomy" id="2292766"/>
    <lineage>
        <taxon>Bacteria</taxon>
        <taxon>Deltaproteobacteria</taxon>
        <taxon>Bradymonadales</taxon>
        <taxon>Bradymonadaceae</taxon>
        <taxon>Persicimonas</taxon>
    </lineage>
</organism>
<dbReference type="InterPro" id="IPR054350">
    <property type="entry name" value="PurT/PurK_preATP-grasp"/>
</dbReference>
<dbReference type="InterPro" id="IPR005875">
    <property type="entry name" value="PurK"/>
</dbReference>
<dbReference type="PANTHER" id="PTHR11609:SF5">
    <property type="entry name" value="PHOSPHORIBOSYLAMINOIMIDAZOLE CARBOXYLASE"/>
    <property type="match status" value="1"/>
</dbReference>
<dbReference type="HAMAP" id="MF_01928">
    <property type="entry name" value="PurK"/>
    <property type="match status" value="1"/>
</dbReference>
<evidence type="ECO:0000256" key="3">
    <source>
        <dbReference type="ARBA" id="ARBA00022755"/>
    </source>
</evidence>
<dbReference type="GO" id="GO:0034028">
    <property type="term" value="F:5-(carboxyamino)imidazole ribonucleotide synthase activity"/>
    <property type="evidence" value="ECO:0007669"/>
    <property type="project" value="UniProtKB-UniRule"/>
</dbReference>
<sequence>MLGAGQLGRMTAMAAAPLGYELHVFTPKAESPTAQVCSKVTVADWDDKEALADFAKSVDVITYEWENIPVDTLEYLEDFGDVFPSPHILKIAQDRLAEKRFVNDAGVPTAPFAEVETFDELKEAVDDIGTPCVVKSARFGYDGKGQATIETPDDLEEAWRTIGERRAIVEGFVDYVCEMSVIIARSPSGQLAVYDPVLNHHVDHVLDTTEAPSPADAAVCERAVDIARTLGEAFDLVGILAVELFLTRDDDLLVNEVAPRPHNSGHWTIDACHTSQFEQFVRAVCDLPLGSPKRHSDAVMKNLLGPIGDRWLEALEDPEANLHLYGKTEAYPGRKMGHVTRLRPLSDAEYAFLGEHK</sequence>
<dbReference type="SUPFAM" id="SSF51246">
    <property type="entry name" value="Rudiment single hybrid motif"/>
    <property type="match status" value="1"/>
</dbReference>
<dbReference type="GO" id="GO:0005829">
    <property type="term" value="C:cytosol"/>
    <property type="evidence" value="ECO:0007669"/>
    <property type="project" value="TreeGrafter"/>
</dbReference>
<dbReference type="PROSITE" id="PS50975">
    <property type="entry name" value="ATP_GRASP"/>
    <property type="match status" value="1"/>
</dbReference>
<protein>
    <recommendedName>
        <fullName evidence="5 6">N5-carboxyaminoimidazole ribonucleotide synthase</fullName>
        <shortName evidence="5 6">N5-CAIR synthase</shortName>
        <ecNumber evidence="5 6">6.3.4.18</ecNumber>
    </recommendedName>
    <alternativeName>
        <fullName evidence="5 6">5-(carboxyamino)imidazole ribonucleotide synthetase</fullName>
    </alternativeName>
</protein>
<dbReference type="EMBL" id="CP041186">
    <property type="protein sequence ID" value="QDG54847.1"/>
    <property type="molecule type" value="Genomic_DNA"/>
</dbReference>
<evidence type="ECO:0000256" key="5">
    <source>
        <dbReference type="HAMAP-Rule" id="MF_01928"/>
    </source>
</evidence>
<dbReference type="GO" id="GO:0046872">
    <property type="term" value="F:metal ion binding"/>
    <property type="evidence" value="ECO:0007669"/>
    <property type="project" value="InterPro"/>
</dbReference>
<dbReference type="InterPro" id="IPR016185">
    <property type="entry name" value="PreATP-grasp_dom_sf"/>
</dbReference>
<dbReference type="Gene3D" id="3.30.470.20">
    <property type="entry name" value="ATP-grasp fold, B domain"/>
    <property type="match status" value="1"/>
</dbReference>
<accession>A0A4Y6Q3X6</accession>
<evidence type="ECO:0000256" key="6">
    <source>
        <dbReference type="RuleBase" id="RU361200"/>
    </source>
</evidence>
<feature type="domain" description="ATP-grasp" evidence="7">
    <location>
        <begin position="99"/>
        <end position="285"/>
    </location>
</feature>
<keyword evidence="4 5" id="KW-0067">ATP-binding</keyword>
<dbReference type="InterPro" id="IPR011761">
    <property type="entry name" value="ATP-grasp"/>
</dbReference>
<dbReference type="InterPro" id="IPR013815">
    <property type="entry name" value="ATP_grasp_subdomain_1"/>
</dbReference>
<keyword evidence="1 5" id="KW-0436">Ligase</keyword>
<dbReference type="AlphaFoldDB" id="A0A4Y6Q3X6"/>
<feature type="binding site" evidence="5">
    <location>
        <begin position="140"/>
        <end position="146"/>
    </location>
    <ligand>
        <name>ATP</name>
        <dbReference type="ChEBI" id="CHEBI:30616"/>
    </ligand>
</feature>
<keyword evidence="2 5" id="KW-0547">Nucleotide-binding</keyword>
<accession>A0A5B8YK75</accession>
<dbReference type="NCBIfam" id="TIGR01161">
    <property type="entry name" value="purK"/>
    <property type="match status" value="1"/>
</dbReference>
<dbReference type="Gene3D" id="3.40.50.20">
    <property type="match status" value="1"/>
</dbReference>
<dbReference type="GO" id="GO:0006189">
    <property type="term" value="P:'de novo' IMP biosynthetic process"/>
    <property type="evidence" value="ECO:0007669"/>
    <property type="project" value="UniProtKB-UniRule"/>
</dbReference>
<dbReference type="Gene3D" id="3.30.1490.20">
    <property type="entry name" value="ATP-grasp fold, A domain"/>
    <property type="match status" value="1"/>
</dbReference>
<feature type="binding site" evidence="5">
    <location>
        <position position="178"/>
    </location>
    <ligand>
        <name>ATP</name>
        <dbReference type="ChEBI" id="CHEBI:30616"/>
    </ligand>
</feature>
<comment type="function">
    <text evidence="5">Catalyzes the ATP-dependent conversion of 5-aminoimidazole ribonucleotide (AIR) and HCO(3)(-) to N5-carboxyaminoimidazole ribonucleotide (N5-CAIR).</text>
</comment>
<feature type="binding site" evidence="5">
    <location>
        <position position="201"/>
    </location>
    <ligand>
        <name>ATP</name>
        <dbReference type="ChEBI" id="CHEBI:30616"/>
    </ligand>
</feature>
<dbReference type="Pfam" id="PF02222">
    <property type="entry name" value="ATP-grasp"/>
    <property type="match status" value="1"/>
</dbReference>
<proteinExistence type="inferred from homology"/>
<evidence type="ECO:0000313" key="8">
    <source>
        <dbReference type="EMBL" id="QDG54847.1"/>
    </source>
</evidence>
<evidence type="ECO:0000256" key="2">
    <source>
        <dbReference type="ARBA" id="ARBA00022741"/>
    </source>
</evidence>
<dbReference type="GO" id="GO:0004638">
    <property type="term" value="F:phosphoribosylaminoimidazole carboxylase activity"/>
    <property type="evidence" value="ECO:0007669"/>
    <property type="project" value="InterPro"/>
</dbReference>
<comment type="similarity">
    <text evidence="5 6">Belongs to the PurK/PurT family.</text>
</comment>
<keyword evidence="9" id="KW-1185">Reference proteome</keyword>
<dbReference type="NCBIfam" id="NF004676">
    <property type="entry name" value="PRK06019.1-2"/>
    <property type="match status" value="1"/>
</dbReference>
<dbReference type="SUPFAM" id="SSF52440">
    <property type="entry name" value="PreATP-grasp domain"/>
    <property type="match status" value="1"/>
</dbReference>
<dbReference type="InterPro" id="IPR003135">
    <property type="entry name" value="ATP-grasp_carboxylate-amine"/>
</dbReference>
<dbReference type="InterPro" id="IPR011054">
    <property type="entry name" value="Rudment_hybrid_motif"/>
</dbReference>
<dbReference type="SUPFAM" id="SSF56059">
    <property type="entry name" value="Glutathione synthetase ATP-binding domain-like"/>
    <property type="match status" value="1"/>
</dbReference>
<feature type="binding site" evidence="5">
    <location>
        <position position="135"/>
    </location>
    <ligand>
        <name>ATP</name>
        <dbReference type="ChEBI" id="CHEBI:30616"/>
    </ligand>
</feature>
<dbReference type="Proteomes" id="UP000315995">
    <property type="component" value="Chromosome"/>
</dbReference>
<evidence type="ECO:0000256" key="4">
    <source>
        <dbReference type="ARBA" id="ARBA00022840"/>
    </source>
</evidence>
<dbReference type="Pfam" id="PF17769">
    <property type="entry name" value="PurK_C"/>
    <property type="match status" value="1"/>
</dbReference>
<dbReference type="InterPro" id="IPR040686">
    <property type="entry name" value="PurK_C"/>
</dbReference>
<gene>
    <name evidence="5 6" type="primary">purK</name>
    <name evidence="8" type="ORF">FIV42_06475</name>
</gene>
<feature type="binding site" evidence="5">
    <location>
        <begin position="170"/>
        <end position="173"/>
    </location>
    <ligand>
        <name>ATP</name>
        <dbReference type="ChEBI" id="CHEBI:30616"/>
    </ligand>
</feature>
<comment type="function">
    <text evidence="6">Catalyzes the ATP-dependent conversion of 5-aminoimidazole ribonucleotide (AIR) and HCO(3)- to N5-carboxyaminoimidazole ribonucleotide (N5-CAIR).</text>
</comment>
<name>A0A4Y6Q3X6_PERCE</name>
<reference evidence="8 9" key="1">
    <citation type="submission" date="2019-06" db="EMBL/GenBank/DDBJ databases">
        <title>Persicimonas caeni gen. nov., sp. nov., a predatory bacterium isolated from solar saltern.</title>
        <authorList>
            <person name="Wang S."/>
        </authorList>
    </citation>
    <scope>NUCLEOTIDE SEQUENCE [LARGE SCALE GENOMIC DNA]</scope>
    <source>
        <strain evidence="8 9">YN101</strain>
    </source>
</reference>
<keyword evidence="3 5" id="KW-0658">Purine biosynthesis</keyword>
<dbReference type="NCBIfam" id="NF004679">
    <property type="entry name" value="PRK06019.1-5"/>
    <property type="match status" value="1"/>
</dbReference>